<dbReference type="PROSITE" id="PS51190">
    <property type="entry name" value="FATC"/>
    <property type="match status" value="1"/>
</dbReference>
<dbReference type="Gene3D" id="3.30.1010.10">
    <property type="entry name" value="Phosphatidylinositol 3-kinase Catalytic Subunit, Chain A, domain 4"/>
    <property type="match status" value="1"/>
</dbReference>
<organism evidence="4 5">
    <name type="scientific">Tetradesmus obliquus</name>
    <name type="common">Green alga</name>
    <name type="synonym">Acutodesmus obliquus</name>
    <dbReference type="NCBI Taxonomy" id="3088"/>
    <lineage>
        <taxon>Eukaryota</taxon>
        <taxon>Viridiplantae</taxon>
        <taxon>Chlorophyta</taxon>
        <taxon>core chlorophytes</taxon>
        <taxon>Chlorophyceae</taxon>
        <taxon>CS clade</taxon>
        <taxon>Sphaeropleales</taxon>
        <taxon>Scenedesmaceae</taxon>
        <taxon>Tetradesmus</taxon>
    </lineage>
</organism>
<dbReference type="GO" id="GO:0004674">
    <property type="term" value="F:protein serine/threonine kinase activity"/>
    <property type="evidence" value="ECO:0007669"/>
    <property type="project" value="TreeGrafter"/>
</dbReference>
<dbReference type="InterPro" id="IPR045581">
    <property type="entry name" value="DNAPKcs_CC5"/>
</dbReference>
<evidence type="ECO:0000259" key="3">
    <source>
        <dbReference type="PROSITE" id="PS51190"/>
    </source>
</evidence>
<dbReference type="SMART" id="SM01343">
    <property type="entry name" value="FATC"/>
    <property type="match status" value="1"/>
</dbReference>
<protein>
    <submittedName>
        <fullName evidence="4">Uncharacterized protein</fullName>
    </submittedName>
</protein>
<dbReference type="InterPro" id="IPR050517">
    <property type="entry name" value="DDR_Repair_Kinase"/>
</dbReference>
<dbReference type="SMART" id="SM00146">
    <property type="entry name" value="PI3Kc"/>
    <property type="match status" value="1"/>
</dbReference>
<feature type="compositionally biased region" description="Polar residues" evidence="1">
    <location>
        <begin position="227"/>
        <end position="238"/>
    </location>
</feature>
<feature type="domain" description="FATC" evidence="3">
    <location>
        <begin position="1627"/>
        <end position="1667"/>
    </location>
</feature>
<evidence type="ECO:0000313" key="5">
    <source>
        <dbReference type="Proteomes" id="UP000256970"/>
    </source>
</evidence>
<evidence type="ECO:0000259" key="2">
    <source>
        <dbReference type="PROSITE" id="PS50290"/>
    </source>
</evidence>
<dbReference type="GO" id="GO:0006303">
    <property type="term" value="P:double-strand break repair via nonhomologous end joining"/>
    <property type="evidence" value="ECO:0007669"/>
    <property type="project" value="InterPro"/>
</dbReference>
<dbReference type="InterPro" id="IPR036940">
    <property type="entry name" value="PI3/4_kinase_cat_sf"/>
</dbReference>
<dbReference type="PANTHER" id="PTHR11139:SF68">
    <property type="entry name" value="DNA-DEPENDENT PROTEIN KINASE CATALYTIC SUBUNIT"/>
    <property type="match status" value="1"/>
</dbReference>
<reference evidence="4 5" key="1">
    <citation type="submission" date="2016-10" db="EMBL/GenBank/DDBJ databases">
        <authorList>
            <person name="Cai Z."/>
        </authorList>
    </citation>
    <scope>NUCLEOTIDE SEQUENCE [LARGE SCALE GENOMIC DNA]</scope>
</reference>
<dbReference type="GO" id="GO:0005634">
    <property type="term" value="C:nucleus"/>
    <property type="evidence" value="ECO:0007669"/>
    <property type="project" value="TreeGrafter"/>
</dbReference>
<accession>A0A383VLN0</accession>
<dbReference type="InterPro" id="IPR000403">
    <property type="entry name" value="PI3/4_kinase_cat_dom"/>
</dbReference>
<evidence type="ECO:0000256" key="1">
    <source>
        <dbReference type="SAM" id="MobiDB-lite"/>
    </source>
</evidence>
<dbReference type="EMBL" id="FNXT01000701">
    <property type="protein sequence ID" value="SZX66447.1"/>
    <property type="molecule type" value="Genomic_DNA"/>
</dbReference>
<feature type="compositionally biased region" description="Low complexity" evidence="1">
    <location>
        <begin position="729"/>
        <end position="745"/>
    </location>
</feature>
<feature type="region of interest" description="Disordered" evidence="1">
    <location>
        <begin position="1"/>
        <end position="56"/>
    </location>
</feature>
<dbReference type="InterPro" id="IPR011009">
    <property type="entry name" value="Kinase-like_dom_sf"/>
</dbReference>
<feature type="region of interest" description="Disordered" evidence="1">
    <location>
        <begin position="723"/>
        <end position="745"/>
    </location>
</feature>
<gene>
    <name evidence="4" type="ORF">BQ4739_LOCUS6861</name>
</gene>
<dbReference type="GO" id="GO:0000723">
    <property type="term" value="P:telomere maintenance"/>
    <property type="evidence" value="ECO:0007669"/>
    <property type="project" value="TreeGrafter"/>
</dbReference>
<dbReference type="Proteomes" id="UP000256970">
    <property type="component" value="Unassembled WGS sequence"/>
</dbReference>
<feature type="compositionally biased region" description="Low complexity" evidence="1">
    <location>
        <begin position="40"/>
        <end position="49"/>
    </location>
</feature>
<name>A0A383VLN0_TETOB</name>
<dbReference type="Pfam" id="PF19704">
    <property type="entry name" value="DNAPKcs_CC5"/>
    <property type="match status" value="1"/>
</dbReference>
<feature type="compositionally biased region" description="Low complexity" evidence="1">
    <location>
        <begin position="258"/>
        <end position="275"/>
    </location>
</feature>
<evidence type="ECO:0000313" key="4">
    <source>
        <dbReference type="EMBL" id="SZX66447.1"/>
    </source>
</evidence>
<feature type="region of interest" description="Disordered" evidence="1">
    <location>
        <begin position="222"/>
        <end position="278"/>
    </location>
</feature>
<sequence>MTHCSAWHGRAATPRSGSGAVAGTSAPELRSLDFSRRSSARASTSISRSRGGGEQYHRLELRRRQHAEAAREERNSRIKLLRAYRAGELPDIRAVSPSSVWGPLTALAAQRPAIASRLLSAVLSSSIALAADASSASIQRGSRLPTGARQALQADLAQLRQAVSAAFAAAPRAPALVDALQQMAAADRSLWLDPQHLLAAAEASGALGAAAVQVEEQMLYADPSGQGHASESAATSSRRPTKGFQLSPVLCTGPPAGPKEQQQQQQQQQQPGARQPEPPACWQVLAELYAALAEPDLPHLVQAAHLVKSPDALQALQSAANGRLETSLALCEQFLEQLGQEGQQATGAEALWGAEGEPSSCEVGLVHKQRMECMQQLAQWADVQEQVELDIQPDEDDAGGGGEDALPDRSLLFTSSHKEIRDSLVPYVHACLLLGPAGKPALLGPDGLLETAKSSRAWLQQLQEYAGVELALLQLLQRPDAVEACSAALAETMRLFCARWSSTASASLSALRAAAASLQPAAELDETTQLLLTMRSQHAIISGIEALTAAAPAGLSAGQSDDNMGLLQLVQQQVQQKLLPRWRQRWPAIHSSSGAAQTLVVLGLRRQFLQCMQLQDAWQPQQRQQLASVADVGLAEMQLQAAADMAAHRCTDPARVLLRELEADFQRLRAAQLIGQQQAEVLDARRCIVAVEVCVAQLQACPGDRSCRQLLEQNMQVLGQHTARARQLSSSSSRQPSTDSKQQQDLQLGLQALVTEAAAASTLAKQSSSTAAGAAAAQQHHATAVQDFSKAVQLLQSLDSAAAAGAADEAALGAGSSSLGRSASMSSKAKVLLDFGLLCSHLHQQQQQQEQQQPTSDAAAWPKAATSLVSSAGGLAALAVQNLLAAMAAAGASSNEASIHIPTVLAALPEQQQQQQQLGAAASSSSSSAAACAAFAAGWAAVPLHVFLPWTSQLLARLGDAEGQVLQQPLEALAARFPQRVYLPFTMSSHHWRRHTSGSNSQQQTSSAAAVLRSQQLSSLLSGPSLGPLPEFVAALDELTYPVQRLNAWKAVWGPLVNNVADKAHTAAPAELVRLWQEEVYPDLVTRHKQAGGAGGSTQGSRGRRSTHTACEAFAAAAAKVAASKLGQDGVLRSNMTVQAFLELWGSLHAAALTADGKQQPRPECHPQGVVPMERLSRWFGRYADQQGAAGTLRVPLLLPKMLSMSNAAAFALEYSLTPSSSSSSSSSSTGSQFVLADSAGPVAIHDFGKFVTTFGSKQMPKKLLLHGSDFREHAFVVKGGEDVRIDERIQQLFVVMAGLAAQHPGCAARRLQHALATYDVVPASPRLGLLGFVEGTAPMLSLIERTAPKDAVHAADMAYAGAFMPSKSAPGYAPYSNAWPRKDEVMLEVLHKAQREMPWDALRHCLRRRALHPEAWLAMRATYAASLAASSAAGYLVGLGDRHLANLLVVEGSGTVVPIDFGYAFGTAVLALPIAELAPFRLTRQVAGVLQPHSAAGLLKPAMAAWLDAAMQGRQVLGSIMQVFLAEPLGEWQQERKALSQLASAADAAGTAGTAAGSSSSAAGDEQGADVADLKVNQVRLRIAGHNPVGIICSEARANARLAAAYPAIERVLTGAAAAGQRSRRQSLPAHGVVAAGPEAIAEVLLELATDERLLCRAYQGWRPYL</sequence>
<dbReference type="Gene3D" id="1.10.1070.11">
    <property type="entry name" value="Phosphatidylinositol 3-/4-kinase, catalytic domain"/>
    <property type="match status" value="1"/>
</dbReference>
<dbReference type="SUPFAM" id="SSF56112">
    <property type="entry name" value="Protein kinase-like (PK-like)"/>
    <property type="match status" value="1"/>
</dbReference>
<dbReference type="PROSITE" id="PS50290">
    <property type="entry name" value="PI3_4_KINASE_3"/>
    <property type="match status" value="1"/>
</dbReference>
<dbReference type="PANTHER" id="PTHR11139">
    <property type="entry name" value="ATAXIA TELANGIECTASIA MUTATED ATM -RELATED"/>
    <property type="match status" value="1"/>
</dbReference>
<keyword evidence="5" id="KW-1185">Reference proteome</keyword>
<proteinExistence type="predicted"/>
<dbReference type="STRING" id="3088.A0A383VLN0"/>
<dbReference type="InterPro" id="IPR003152">
    <property type="entry name" value="FATC_dom"/>
</dbReference>
<dbReference type="Pfam" id="PF00454">
    <property type="entry name" value="PI3_PI4_kinase"/>
    <property type="match status" value="1"/>
</dbReference>
<feature type="domain" description="PI3K/PI4K catalytic" evidence="2">
    <location>
        <begin position="1248"/>
        <end position="1575"/>
    </location>
</feature>